<keyword evidence="2" id="KW-0597">Phosphoprotein</keyword>
<dbReference type="InterPro" id="IPR020806">
    <property type="entry name" value="PKS_PP-bd"/>
</dbReference>
<name>A0A383R9F2_PAEAL</name>
<organism evidence="4 5">
    <name type="scientific">Paenibacillus alvei</name>
    <name type="common">Bacillus alvei</name>
    <dbReference type="NCBI Taxonomy" id="44250"/>
    <lineage>
        <taxon>Bacteria</taxon>
        <taxon>Bacillati</taxon>
        <taxon>Bacillota</taxon>
        <taxon>Bacilli</taxon>
        <taxon>Bacillales</taxon>
        <taxon>Paenibacillaceae</taxon>
        <taxon>Paenibacillus</taxon>
    </lineage>
</organism>
<dbReference type="SUPFAM" id="SSF47336">
    <property type="entry name" value="ACP-like"/>
    <property type="match status" value="1"/>
</dbReference>
<dbReference type="AlphaFoldDB" id="A0A383R9F2"/>
<keyword evidence="1" id="KW-0596">Phosphopantetheine</keyword>
<dbReference type="SMART" id="SM01294">
    <property type="entry name" value="PKS_PP_betabranch"/>
    <property type="match status" value="1"/>
</dbReference>
<evidence type="ECO:0000256" key="2">
    <source>
        <dbReference type="ARBA" id="ARBA00022553"/>
    </source>
</evidence>
<dbReference type="Proteomes" id="UP000304148">
    <property type="component" value="Chromosome"/>
</dbReference>
<dbReference type="Pfam" id="PF00550">
    <property type="entry name" value="PP-binding"/>
    <property type="match status" value="1"/>
</dbReference>
<dbReference type="InterPro" id="IPR009081">
    <property type="entry name" value="PP-bd_ACP"/>
</dbReference>
<dbReference type="InterPro" id="IPR036736">
    <property type="entry name" value="ACP-like_sf"/>
</dbReference>
<proteinExistence type="predicted"/>
<accession>A0A383R9F2</accession>
<dbReference type="PROSITE" id="PS50075">
    <property type="entry name" value="CARRIER"/>
    <property type="match status" value="1"/>
</dbReference>
<sequence>MDKEEIVGFMKAEIATILNEEPEEIDEDMNFMKIGVSSVQALKIVNRLRRKLEININPVALFEFKTISEFAGHLSECVEEKVSL</sequence>
<dbReference type="Gene3D" id="1.10.1200.10">
    <property type="entry name" value="ACP-like"/>
    <property type="match status" value="1"/>
</dbReference>
<dbReference type="InterPro" id="IPR006162">
    <property type="entry name" value="Ppantetheine_attach_site"/>
</dbReference>
<dbReference type="SMART" id="SM00823">
    <property type="entry name" value="PKS_PP"/>
    <property type="match status" value="1"/>
</dbReference>
<dbReference type="RefSeq" id="WP_138185519.1">
    <property type="nucleotide sequence ID" value="NZ_LS992241.1"/>
</dbReference>
<feature type="domain" description="Carrier" evidence="3">
    <location>
        <begin position="1"/>
        <end position="78"/>
    </location>
</feature>
<dbReference type="GO" id="GO:0031177">
    <property type="term" value="F:phosphopantetheine binding"/>
    <property type="evidence" value="ECO:0007669"/>
    <property type="project" value="InterPro"/>
</dbReference>
<evidence type="ECO:0000313" key="5">
    <source>
        <dbReference type="Proteomes" id="UP000304148"/>
    </source>
</evidence>
<evidence type="ECO:0000256" key="1">
    <source>
        <dbReference type="ARBA" id="ARBA00022450"/>
    </source>
</evidence>
<protein>
    <submittedName>
        <fullName evidence="4">Aryl carrier domain-containing protein</fullName>
    </submittedName>
</protein>
<dbReference type="EMBL" id="LS992241">
    <property type="protein sequence ID" value="SYX83423.1"/>
    <property type="molecule type" value="Genomic_DNA"/>
</dbReference>
<reference evidence="5" key="1">
    <citation type="submission" date="2018-08" db="EMBL/GenBank/DDBJ databases">
        <authorList>
            <person name="Chevrot R."/>
        </authorList>
    </citation>
    <scope>NUCLEOTIDE SEQUENCE [LARGE SCALE GENOMIC DNA]</scope>
</reference>
<dbReference type="PROSITE" id="PS00012">
    <property type="entry name" value="PHOSPHOPANTETHEINE"/>
    <property type="match status" value="1"/>
</dbReference>
<gene>
    <name evidence="4" type="ORF">PBLR_11845</name>
</gene>
<evidence type="ECO:0000259" key="3">
    <source>
        <dbReference type="PROSITE" id="PS50075"/>
    </source>
</evidence>
<evidence type="ECO:0000313" key="4">
    <source>
        <dbReference type="EMBL" id="SYX83423.1"/>
    </source>
</evidence>